<dbReference type="RefSeq" id="WP_025054283.1">
    <property type="nucleotide sequence ID" value="NZ_JACIFU010000006.1"/>
</dbReference>
<dbReference type="Pfam" id="PF00127">
    <property type="entry name" value="Copper-bind"/>
    <property type="match status" value="1"/>
</dbReference>
<evidence type="ECO:0000256" key="3">
    <source>
        <dbReference type="SAM" id="SignalP"/>
    </source>
</evidence>
<proteinExistence type="predicted"/>
<dbReference type="Gene3D" id="2.60.40.420">
    <property type="entry name" value="Cupredoxins - blue copper proteins"/>
    <property type="match status" value="1"/>
</dbReference>
<dbReference type="Pfam" id="PF11604">
    <property type="entry name" value="CusF_Ec"/>
    <property type="match status" value="1"/>
</dbReference>
<dbReference type="InterPro" id="IPR042230">
    <property type="entry name" value="CusF_sf"/>
</dbReference>
<feature type="domain" description="Blue (type 1) copper" evidence="4">
    <location>
        <begin position="60"/>
        <end position="163"/>
    </location>
</feature>
<keyword evidence="1" id="KW-0479">Metal-binding</keyword>
<dbReference type="SUPFAM" id="SSF49503">
    <property type="entry name" value="Cupredoxins"/>
    <property type="match status" value="1"/>
</dbReference>
<dbReference type="PANTHER" id="PTHR38439">
    <property type="entry name" value="AURACYANIN-B"/>
    <property type="match status" value="1"/>
</dbReference>
<protein>
    <submittedName>
        <fullName evidence="5">Putative cupredoxin-like copper-binding protein</fullName>
    </submittedName>
</protein>
<dbReference type="CDD" id="cd04211">
    <property type="entry name" value="Cupredoxin_like_2"/>
    <property type="match status" value="1"/>
</dbReference>
<reference evidence="5 6" key="1">
    <citation type="submission" date="2020-08" db="EMBL/GenBank/DDBJ databases">
        <title>Genomic Encyclopedia of Type Strains, Phase IV (KMG-IV): sequencing the most valuable type-strain genomes for metagenomic binning, comparative biology and taxonomic classification.</title>
        <authorList>
            <person name="Goeker M."/>
        </authorList>
    </citation>
    <scope>NUCLEOTIDE SEQUENCE [LARGE SCALE GENOMIC DNA]</scope>
    <source>
        <strain evidence="5 6">DSM 101015</strain>
    </source>
</reference>
<evidence type="ECO:0000313" key="6">
    <source>
        <dbReference type="Proteomes" id="UP000565745"/>
    </source>
</evidence>
<dbReference type="InterPro" id="IPR033138">
    <property type="entry name" value="Cu_oxidase_CS"/>
</dbReference>
<evidence type="ECO:0000256" key="1">
    <source>
        <dbReference type="ARBA" id="ARBA00022723"/>
    </source>
</evidence>
<dbReference type="PROSITE" id="PS00079">
    <property type="entry name" value="MULTICOPPER_OXIDASE1"/>
    <property type="match status" value="1"/>
</dbReference>
<dbReference type="InterPro" id="IPR008972">
    <property type="entry name" value="Cupredoxin"/>
</dbReference>
<dbReference type="Proteomes" id="UP000565745">
    <property type="component" value="Unassembled WGS sequence"/>
</dbReference>
<keyword evidence="6" id="KW-1185">Reference proteome</keyword>
<dbReference type="GO" id="GO:0005507">
    <property type="term" value="F:copper ion binding"/>
    <property type="evidence" value="ECO:0007669"/>
    <property type="project" value="InterPro"/>
</dbReference>
<dbReference type="GO" id="GO:0009055">
    <property type="term" value="F:electron transfer activity"/>
    <property type="evidence" value="ECO:0007669"/>
    <property type="project" value="InterPro"/>
</dbReference>
<dbReference type="OrthoDB" id="9816061at2"/>
<evidence type="ECO:0000313" key="5">
    <source>
        <dbReference type="EMBL" id="MBB4175811.1"/>
    </source>
</evidence>
<accession>A0A7W6MB52</accession>
<evidence type="ECO:0000259" key="4">
    <source>
        <dbReference type="Pfam" id="PF00127"/>
    </source>
</evidence>
<comment type="caution">
    <text evidence="5">The sequence shown here is derived from an EMBL/GenBank/DDBJ whole genome shotgun (WGS) entry which is preliminary data.</text>
</comment>
<organism evidence="5 6">
    <name type="scientific">Sulfitobacter noctilucicola</name>
    <dbReference type="NCBI Taxonomy" id="1342301"/>
    <lineage>
        <taxon>Bacteria</taxon>
        <taxon>Pseudomonadati</taxon>
        <taxon>Pseudomonadota</taxon>
        <taxon>Alphaproteobacteria</taxon>
        <taxon>Rhodobacterales</taxon>
        <taxon>Roseobacteraceae</taxon>
        <taxon>Sulfitobacter</taxon>
    </lineage>
</organism>
<gene>
    <name evidence="5" type="ORF">GGR93_003619</name>
</gene>
<sequence>MKNLLLTSALAFTLSAPAFAAGTHDGGHDDDHADKHAEMMIGMPGDPAKVDRTIDVTMRETDDGDMIFEPASLEIAKGETIRFNVMNKGELEHEFVIDTMEGNAEHKEAMAKMDMEHDDPNSVRLDEGGTGEVIWKFANEGTFEFACLIPGHYESGMHGPITVGQQMAQADIEYTTGKIKKIDAKAGKVTIIHGPLVNLDMPAMTMVFRADEATIANMSEGQDIEFVAERLKGKLTVTQMK</sequence>
<keyword evidence="2" id="KW-0186">Copper</keyword>
<feature type="signal peptide" evidence="3">
    <location>
        <begin position="1"/>
        <end position="20"/>
    </location>
</feature>
<keyword evidence="3" id="KW-0732">Signal</keyword>
<dbReference type="Gene3D" id="2.40.50.320">
    <property type="entry name" value="Copper binding periplasmic protein CusF"/>
    <property type="match status" value="1"/>
</dbReference>
<dbReference type="PANTHER" id="PTHR38439:SF3">
    <property type="entry name" value="COPPER-RESISTANT CUPROPROTEIN COPI"/>
    <property type="match status" value="1"/>
</dbReference>
<name>A0A7W6MB52_9RHOB</name>
<feature type="chain" id="PRO_5031195026" evidence="3">
    <location>
        <begin position="21"/>
        <end position="241"/>
    </location>
</feature>
<dbReference type="AlphaFoldDB" id="A0A7W6MB52"/>
<evidence type="ECO:0000256" key="2">
    <source>
        <dbReference type="ARBA" id="ARBA00023008"/>
    </source>
</evidence>
<dbReference type="InterPro" id="IPR000923">
    <property type="entry name" value="BlueCu_1"/>
</dbReference>
<dbReference type="EMBL" id="JACIFU010000006">
    <property type="protein sequence ID" value="MBB4175811.1"/>
    <property type="molecule type" value="Genomic_DNA"/>
</dbReference>
<dbReference type="InterPro" id="IPR021647">
    <property type="entry name" value="CusF_Ec"/>
</dbReference>
<dbReference type="InterPro" id="IPR050845">
    <property type="entry name" value="Cu-binding_ET"/>
</dbReference>